<dbReference type="RefSeq" id="WP_163519189.1">
    <property type="nucleotide sequence ID" value="NZ_JTCM02000083.1"/>
</dbReference>
<feature type="chain" id="PRO_5032809284" evidence="1">
    <location>
        <begin position="25"/>
        <end position="206"/>
    </location>
</feature>
<dbReference type="Proteomes" id="UP000031549">
    <property type="component" value="Unassembled WGS sequence"/>
</dbReference>
<evidence type="ECO:0000256" key="1">
    <source>
        <dbReference type="SAM" id="SignalP"/>
    </source>
</evidence>
<keyword evidence="1" id="KW-0732">Signal</keyword>
<accession>A0A846HG71</accession>
<sequence>MKQLLVITALVSPLCLIASTQVLAQTQPTEEQIQQACANRQIDKLPAPFSDVPKEHWASEAVANLYYCKSARRNASTSELKTAPDKVTINGRSYAIDTYLWRNFMPSTTANNKGMMASVRLKAQDGKPVASTLTADKLWLIKSNGETIWETTFSEQPRISNSKVEMVVRGGPNLEPGSVVDVVVRLQNGNKTYLVRSPSQTIQRTY</sequence>
<evidence type="ECO:0000313" key="2">
    <source>
        <dbReference type="EMBL" id="NEU75809.1"/>
    </source>
</evidence>
<keyword evidence="3" id="KW-1185">Reference proteome</keyword>
<gene>
    <name evidence="2" type="ORF">PI95_025440</name>
</gene>
<proteinExistence type="predicted"/>
<protein>
    <submittedName>
        <fullName evidence="2">Uncharacterized protein</fullName>
    </submittedName>
</protein>
<organism evidence="2 3">
    <name type="scientific">Hassallia byssoidea VB512170</name>
    <dbReference type="NCBI Taxonomy" id="1304833"/>
    <lineage>
        <taxon>Bacteria</taxon>
        <taxon>Bacillati</taxon>
        <taxon>Cyanobacteriota</taxon>
        <taxon>Cyanophyceae</taxon>
        <taxon>Nostocales</taxon>
        <taxon>Tolypothrichaceae</taxon>
        <taxon>Hassallia</taxon>
    </lineage>
</organism>
<evidence type="ECO:0000313" key="3">
    <source>
        <dbReference type="Proteomes" id="UP000031549"/>
    </source>
</evidence>
<name>A0A846HG71_9CYAN</name>
<dbReference type="EMBL" id="JTCM02000083">
    <property type="protein sequence ID" value="NEU75809.1"/>
    <property type="molecule type" value="Genomic_DNA"/>
</dbReference>
<comment type="caution">
    <text evidence="2">The sequence shown here is derived from an EMBL/GenBank/DDBJ whole genome shotgun (WGS) entry which is preliminary data.</text>
</comment>
<reference evidence="2 3" key="1">
    <citation type="journal article" date="2015" name="Genome Announc.">
        <title>Draft Genome Sequence of Cyanobacterium Hassallia byssoidea Strain VB512170, Isolated from Monuments in India.</title>
        <authorList>
            <person name="Singh D."/>
            <person name="Chandrababunaidu M.M."/>
            <person name="Panda A."/>
            <person name="Sen D."/>
            <person name="Bhattacharyya S."/>
            <person name="Adhikary S.P."/>
            <person name="Tripathy S."/>
        </authorList>
    </citation>
    <scope>NUCLEOTIDE SEQUENCE [LARGE SCALE GENOMIC DNA]</scope>
    <source>
        <strain evidence="2 3">VB512170</strain>
    </source>
</reference>
<feature type="signal peptide" evidence="1">
    <location>
        <begin position="1"/>
        <end position="24"/>
    </location>
</feature>
<dbReference type="AlphaFoldDB" id="A0A846HG71"/>